<proteinExistence type="predicted"/>
<protein>
    <submittedName>
        <fullName evidence="2">5'-3' exoribonuclease</fullName>
        <ecNumber evidence="2">3.1.13.-</ecNumber>
    </submittedName>
</protein>
<dbReference type="EC" id="3.1.13.-" evidence="2"/>
<dbReference type="RefSeq" id="WP_134212816.1">
    <property type="nucleotide sequence ID" value="NZ_QFFZ01000006.1"/>
</dbReference>
<dbReference type="Gene3D" id="1.10.150.650">
    <property type="match status" value="1"/>
</dbReference>
<gene>
    <name evidence="2" type="primary">yciV</name>
    <name evidence="2" type="ORF">Pmgp_00942</name>
</gene>
<dbReference type="PANTHER" id="PTHR42924">
    <property type="entry name" value="EXONUCLEASE"/>
    <property type="match status" value="1"/>
</dbReference>
<dbReference type="Pfam" id="PF02811">
    <property type="entry name" value="PHP"/>
    <property type="match status" value="1"/>
</dbReference>
<name>A0A4Y7RUQ6_9FIRM</name>
<dbReference type="InterPro" id="IPR003141">
    <property type="entry name" value="Pol/His_phosphatase_N"/>
</dbReference>
<evidence type="ECO:0000313" key="3">
    <source>
        <dbReference type="Proteomes" id="UP000297597"/>
    </source>
</evidence>
<dbReference type="GO" id="GO:0004534">
    <property type="term" value="F:5'-3' RNA exonuclease activity"/>
    <property type="evidence" value="ECO:0007669"/>
    <property type="project" value="TreeGrafter"/>
</dbReference>
<dbReference type="Proteomes" id="UP000297597">
    <property type="component" value="Unassembled WGS sequence"/>
</dbReference>
<feature type="domain" description="Polymerase/histidinol phosphatase N-terminal" evidence="1">
    <location>
        <begin position="3"/>
        <end position="68"/>
    </location>
</feature>
<dbReference type="OrthoDB" id="9804333at2"/>
<dbReference type="InterPro" id="IPR004013">
    <property type="entry name" value="PHP_dom"/>
</dbReference>
<keyword evidence="3" id="KW-1185">Reference proteome</keyword>
<accession>A0A4Y7RUQ6</accession>
<dbReference type="Gene3D" id="3.20.20.140">
    <property type="entry name" value="Metal-dependent hydrolases"/>
    <property type="match status" value="1"/>
</dbReference>
<dbReference type="SUPFAM" id="SSF89550">
    <property type="entry name" value="PHP domain-like"/>
    <property type="match status" value="1"/>
</dbReference>
<dbReference type="GO" id="GO:0035312">
    <property type="term" value="F:5'-3' DNA exonuclease activity"/>
    <property type="evidence" value="ECO:0007669"/>
    <property type="project" value="TreeGrafter"/>
</dbReference>
<dbReference type="CDD" id="cd07438">
    <property type="entry name" value="PHP_HisPPase_AMP"/>
    <property type="match status" value="1"/>
</dbReference>
<sequence length="274" mass="29556">MPVDLHVHTTASDGIFSPTDIVEMAQSIGLEALAITDHDTLEGIEPARSAGLQKGVEIIAGIELGSERHGEEIHILGLLIELDDESFLAKLKMLREDRIKRMEKMVNKLREFNYPINMDNVMAIAGRGSVGRPHLAEALVKAGAVSSISEAFDRYIGAGRPAYVPRYKLDPAEAVDIIRRAGGVPVLAHPGLLKSLVLIEELKDAGLAGLEVSHPAHSAEQVQYYRELAGKHNLVATGGSDFHGPGHKAGAQLGLATVSYSVVDELKKRKTNIK</sequence>
<dbReference type="InterPro" id="IPR052018">
    <property type="entry name" value="PHP_domain"/>
</dbReference>
<organism evidence="2 3">
    <name type="scientific">Pelotomaculum propionicicum</name>
    <dbReference type="NCBI Taxonomy" id="258475"/>
    <lineage>
        <taxon>Bacteria</taxon>
        <taxon>Bacillati</taxon>
        <taxon>Bacillota</taxon>
        <taxon>Clostridia</taxon>
        <taxon>Eubacteriales</taxon>
        <taxon>Desulfotomaculaceae</taxon>
        <taxon>Pelotomaculum</taxon>
    </lineage>
</organism>
<dbReference type="AlphaFoldDB" id="A0A4Y7RUQ6"/>
<reference evidence="2 3" key="1">
    <citation type="journal article" date="2018" name="Environ. Microbiol.">
        <title>Novel energy conservation strategies and behaviour of Pelotomaculum schinkii driving syntrophic propionate catabolism.</title>
        <authorList>
            <person name="Hidalgo-Ahumada C.A.P."/>
            <person name="Nobu M.K."/>
            <person name="Narihiro T."/>
            <person name="Tamaki H."/>
            <person name="Liu W.T."/>
            <person name="Kamagata Y."/>
            <person name="Stams A.J.M."/>
            <person name="Imachi H."/>
            <person name="Sousa D.Z."/>
        </authorList>
    </citation>
    <scope>NUCLEOTIDE SEQUENCE [LARGE SCALE GENOMIC DNA]</scope>
    <source>
        <strain evidence="2 3">MGP</strain>
    </source>
</reference>
<dbReference type="EMBL" id="QFFZ01000006">
    <property type="protein sequence ID" value="TEB12611.1"/>
    <property type="molecule type" value="Genomic_DNA"/>
</dbReference>
<keyword evidence="2" id="KW-0378">Hydrolase</keyword>
<comment type="caution">
    <text evidence="2">The sequence shown here is derived from an EMBL/GenBank/DDBJ whole genome shotgun (WGS) entry which is preliminary data.</text>
</comment>
<evidence type="ECO:0000259" key="1">
    <source>
        <dbReference type="SMART" id="SM00481"/>
    </source>
</evidence>
<evidence type="ECO:0000313" key="2">
    <source>
        <dbReference type="EMBL" id="TEB12611.1"/>
    </source>
</evidence>
<dbReference type="SMART" id="SM00481">
    <property type="entry name" value="POLIIIAc"/>
    <property type="match status" value="1"/>
</dbReference>
<dbReference type="InterPro" id="IPR016195">
    <property type="entry name" value="Pol/histidinol_Pase-like"/>
</dbReference>
<dbReference type="PANTHER" id="PTHR42924:SF3">
    <property type="entry name" value="POLYMERASE_HISTIDINOL PHOSPHATASE N-TERMINAL DOMAIN-CONTAINING PROTEIN"/>
    <property type="match status" value="1"/>
</dbReference>